<name>A0A853DGX3_9MICO</name>
<dbReference type="GO" id="GO:0050040">
    <property type="term" value="F:lactate 2-monooxygenase activity"/>
    <property type="evidence" value="ECO:0007669"/>
    <property type="project" value="UniProtKB-EC"/>
</dbReference>
<dbReference type="EMBL" id="JACCFW010000001">
    <property type="protein sequence ID" value="NYJ75947.1"/>
    <property type="molecule type" value="Genomic_DNA"/>
</dbReference>
<keyword evidence="7" id="KW-0503">Monooxygenase</keyword>
<dbReference type="Proteomes" id="UP000571817">
    <property type="component" value="Unassembled WGS sequence"/>
</dbReference>
<feature type="binding site" evidence="5">
    <location>
        <position position="154"/>
    </location>
    <ligand>
        <name>FMN</name>
        <dbReference type="ChEBI" id="CHEBI:58210"/>
    </ligand>
</feature>
<dbReference type="Pfam" id="PF01070">
    <property type="entry name" value="FMN_dh"/>
    <property type="match status" value="1"/>
</dbReference>
<evidence type="ECO:0000256" key="2">
    <source>
        <dbReference type="ARBA" id="ARBA00023002"/>
    </source>
</evidence>
<feature type="binding site" evidence="5">
    <location>
        <position position="300"/>
    </location>
    <ligand>
        <name>FMN</name>
        <dbReference type="ChEBI" id="CHEBI:58210"/>
    </ligand>
</feature>
<feature type="binding site" evidence="5">
    <location>
        <position position="156"/>
    </location>
    <ligand>
        <name>glyoxylate</name>
        <dbReference type="ChEBI" id="CHEBI:36655"/>
    </ligand>
</feature>
<dbReference type="InterPro" id="IPR008259">
    <property type="entry name" value="FMN_hydac_DH_AS"/>
</dbReference>
<feature type="domain" description="FMN hydroxy acid dehydrogenase" evidence="6">
    <location>
        <begin position="24"/>
        <end position="429"/>
    </location>
</feature>
<keyword evidence="8" id="KW-1185">Reference proteome</keyword>
<comment type="similarity">
    <text evidence="3">Belongs to the FMN-dependent alpha-hydroxy acid dehydrogenase family.</text>
</comment>
<reference evidence="7 8" key="1">
    <citation type="submission" date="2020-07" db="EMBL/GenBank/DDBJ databases">
        <title>Sequencing the genomes of 1000 actinobacteria strains.</title>
        <authorList>
            <person name="Klenk H.-P."/>
        </authorList>
    </citation>
    <scope>NUCLEOTIDE SEQUENCE [LARGE SCALE GENOMIC DNA]</scope>
    <source>
        <strain evidence="7 8">DSM 29531</strain>
    </source>
</reference>
<evidence type="ECO:0000256" key="5">
    <source>
        <dbReference type="PIRSR" id="PIRSR000138-2"/>
    </source>
</evidence>
<feature type="binding site" evidence="5">
    <location>
        <position position="50"/>
    </location>
    <ligand>
        <name>glyoxylate</name>
        <dbReference type="ChEBI" id="CHEBI:36655"/>
    </ligand>
</feature>
<evidence type="ECO:0000313" key="7">
    <source>
        <dbReference type="EMBL" id="NYJ75947.1"/>
    </source>
</evidence>
<feature type="binding site" evidence="5">
    <location>
        <begin position="355"/>
        <end position="359"/>
    </location>
    <ligand>
        <name>FMN</name>
        <dbReference type="ChEBI" id="CHEBI:58210"/>
    </ligand>
</feature>
<feature type="binding site" evidence="5">
    <location>
        <position position="324"/>
    </location>
    <ligand>
        <name>glyoxylate</name>
        <dbReference type="ChEBI" id="CHEBI:36655"/>
    </ligand>
</feature>
<dbReference type="InterPro" id="IPR037396">
    <property type="entry name" value="FMN_HAD"/>
</dbReference>
<keyword evidence="2 7" id="KW-0560">Oxidoreductase</keyword>
<dbReference type="PROSITE" id="PS00557">
    <property type="entry name" value="FMN_HYDROXY_ACID_DH_1"/>
    <property type="match status" value="1"/>
</dbReference>
<dbReference type="AlphaFoldDB" id="A0A853DGX3"/>
<dbReference type="PANTHER" id="PTHR10578:SF143">
    <property type="entry name" value="FMN-DEPENDENT ALPHA-HYDROXY ACID DEHYDROGENASE PB1A11.03"/>
    <property type="match status" value="1"/>
</dbReference>
<protein>
    <submittedName>
        <fullName evidence="7">Lactate 2-monooxygenase</fullName>
        <ecNumber evidence="7">1.13.12.4</ecNumber>
    </submittedName>
</protein>
<dbReference type="InterPro" id="IPR012133">
    <property type="entry name" value="Alpha-hydoxy_acid_DH_FMN"/>
</dbReference>
<accession>A0A853DGX3</accession>
<dbReference type="PIRSF" id="PIRSF000138">
    <property type="entry name" value="Al-hdrx_acd_dh"/>
    <property type="match status" value="1"/>
</dbReference>
<evidence type="ECO:0000313" key="8">
    <source>
        <dbReference type="Proteomes" id="UP000571817"/>
    </source>
</evidence>
<feature type="binding site" evidence="5">
    <location>
        <position position="132"/>
    </location>
    <ligand>
        <name>glyoxylate</name>
        <dbReference type="ChEBI" id="CHEBI:36655"/>
    </ligand>
</feature>
<keyword evidence="5" id="KW-0285">Flavoprotein</keyword>
<evidence type="ECO:0000256" key="3">
    <source>
        <dbReference type="ARBA" id="ARBA00024042"/>
    </source>
</evidence>
<dbReference type="Gene3D" id="3.20.20.70">
    <property type="entry name" value="Aldolase class I"/>
    <property type="match status" value="1"/>
</dbReference>
<feature type="binding site" evidence="5">
    <location>
        <position position="182"/>
    </location>
    <ligand>
        <name>FMN</name>
        <dbReference type="ChEBI" id="CHEBI:58210"/>
    </ligand>
</feature>
<dbReference type="SUPFAM" id="SSF51395">
    <property type="entry name" value="FMN-linked oxidoreductases"/>
    <property type="match status" value="1"/>
</dbReference>
<feature type="binding site" evidence="5">
    <location>
        <position position="327"/>
    </location>
    <ligand>
        <name>glyoxylate</name>
        <dbReference type="ChEBI" id="CHEBI:36655"/>
    </ligand>
</feature>
<dbReference type="PROSITE" id="PS51349">
    <property type="entry name" value="FMN_HYDROXY_ACID_DH_2"/>
    <property type="match status" value="1"/>
</dbReference>
<feature type="binding site" evidence="5">
    <location>
        <position position="191"/>
    </location>
    <ligand>
        <name>glyoxylate</name>
        <dbReference type="ChEBI" id="CHEBI:36655"/>
    </ligand>
</feature>
<sequence length="429" mass="46844">MSISLRDIGRRVQSQIYQAGVFGTTPKVPVSPDRLEHDGLRAMSGDARSYVETGAGTGRTIINNRNAFAHWQLVPRVLRDASERDQSIELFGRRHPSPFLTAPVGVLEMCHPDGDLAVARAARASGVPMIISSQASYPMEAIADELGDHERWFQLYWSADDDLARSFVRRAEAIGASAIVVTLDTMLLGWRTLDLDRAYSPFARARGIANYTSDPVFQDITRKRLQEGQIPSVDRRPTPSAVRSLGTIARAHPGDFRANLRSKLPMASIRTFQELFGRLSLNWEELAWLRDLTDLPILVKGIQSPEDAELALKYGVDGIIVSNHGGRQLDGAIGSLDALPAVAERVGDRVPILFDSGIRCAADAFKALALGATAVCIARPYVYGLALAGEDGVREVLRNFQAEFDLSMAVAGLTSTDQFTPDILVPATH</sequence>
<dbReference type="GO" id="GO:0010181">
    <property type="term" value="F:FMN binding"/>
    <property type="evidence" value="ECO:0007669"/>
    <property type="project" value="InterPro"/>
</dbReference>
<dbReference type="InterPro" id="IPR000262">
    <property type="entry name" value="FMN-dep_DH"/>
</dbReference>
<dbReference type="InterPro" id="IPR013785">
    <property type="entry name" value="Aldolase_TIM"/>
</dbReference>
<evidence type="ECO:0000256" key="1">
    <source>
        <dbReference type="ARBA" id="ARBA00001917"/>
    </source>
</evidence>
<dbReference type="PANTHER" id="PTHR10578">
    <property type="entry name" value="S -2-HYDROXY-ACID OXIDASE-RELATED"/>
    <property type="match status" value="1"/>
</dbReference>
<dbReference type="EC" id="1.13.12.4" evidence="7"/>
<comment type="cofactor">
    <cofactor evidence="1">
        <name>FMN</name>
        <dbReference type="ChEBI" id="CHEBI:58210"/>
    </cofactor>
</comment>
<evidence type="ECO:0000259" key="6">
    <source>
        <dbReference type="PROSITE" id="PS51349"/>
    </source>
</evidence>
<organism evidence="7 8">
    <name type="scientific">Allobranchiibius huperziae</name>
    <dbReference type="NCBI Taxonomy" id="1874116"/>
    <lineage>
        <taxon>Bacteria</taxon>
        <taxon>Bacillati</taxon>
        <taxon>Actinomycetota</taxon>
        <taxon>Actinomycetes</taxon>
        <taxon>Micrococcales</taxon>
        <taxon>Dermacoccaceae</taxon>
        <taxon>Allobranchiibius</taxon>
    </lineage>
</organism>
<comment type="caution">
    <text evidence="7">The sequence shown here is derived from an EMBL/GenBank/DDBJ whole genome shotgun (WGS) entry which is preliminary data.</text>
</comment>
<dbReference type="RefSeq" id="WP_179483004.1">
    <property type="nucleotide sequence ID" value="NZ_JACCFW010000001.1"/>
</dbReference>
<feature type="binding site" evidence="5">
    <location>
        <begin position="103"/>
        <end position="105"/>
    </location>
    <ligand>
        <name>FMN</name>
        <dbReference type="ChEBI" id="CHEBI:58210"/>
    </ligand>
</feature>
<evidence type="ECO:0000256" key="4">
    <source>
        <dbReference type="PIRSR" id="PIRSR000138-1"/>
    </source>
</evidence>
<keyword evidence="5" id="KW-0288">FMN</keyword>
<gene>
    <name evidence="7" type="ORF">HNR15_002910</name>
</gene>
<feature type="active site" description="Proton acceptor" evidence="4">
    <location>
        <position position="324"/>
    </location>
</feature>
<proteinExistence type="inferred from homology"/>
<feature type="binding site" evidence="5">
    <location>
        <position position="322"/>
    </location>
    <ligand>
        <name>FMN</name>
        <dbReference type="ChEBI" id="CHEBI:58210"/>
    </ligand>
</feature>